<dbReference type="EMBL" id="PJQY01003565">
    <property type="protein sequence ID" value="PQM36262.1"/>
    <property type="molecule type" value="Genomic_DNA"/>
</dbReference>
<evidence type="ECO:0000313" key="1">
    <source>
        <dbReference type="EMBL" id="PQM36262.1"/>
    </source>
</evidence>
<dbReference type="AlphaFoldDB" id="A0A314UHJ8"/>
<reference evidence="1 2" key="1">
    <citation type="submission" date="2018-02" db="EMBL/GenBank/DDBJ databases">
        <title>Draft genome of wild Prunus yedoensis var. nudiflora.</title>
        <authorList>
            <person name="Baek S."/>
            <person name="Kim J.-H."/>
            <person name="Choi K."/>
            <person name="Kim G.-B."/>
            <person name="Cho A."/>
            <person name="Jang H."/>
            <person name="Shin C.-H."/>
            <person name="Yu H.-J."/>
            <person name="Mun J.-H."/>
        </authorList>
    </citation>
    <scope>NUCLEOTIDE SEQUENCE [LARGE SCALE GENOMIC DNA]</scope>
    <source>
        <strain evidence="2">cv. Jeju island</strain>
        <tissue evidence="1">Leaf</tissue>
    </source>
</reference>
<protein>
    <submittedName>
        <fullName evidence="1">Uncharacterized protein</fullName>
    </submittedName>
</protein>
<gene>
    <name evidence="1" type="ORF">Pyn_39959</name>
</gene>
<proteinExistence type="predicted"/>
<dbReference type="Proteomes" id="UP000250321">
    <property type="component" value="Unassembled WGS sequence"/>
</dbReference>
<accession>A0A314UHJ8</accession>
<name>A0A314UHJ8_PRUYE</name>
<comment type="caution">
    <text evidence="1">The sequence shown here is derived from an EMBL/GenBank/DDBJ whole genome shotgun (WGS) entry which is preliminary data.</text>
</comment>
<keyword evidence="2" id="KW-1185">Reference proteome</keyword>
<sequence length="90" mass="9650">MSKQFHGKEPIIQLVELAQSPCLQISHQAKHQILTIPISLSLSLKGQSFKLKAISPQKASDSLSRSLTLYADLATSTVSFSASPNVTTGV</sequence>
<organism evidence="1 2">
    <name type="scientific">Prunus yedoensis var. nudiflora</name>
    <dbReference type="NCBI Taxonomy" id="2094558"/>
    <lineage>
        <taxon>Eukaryota</taxon>
        <taxon>Viridiplantae</taxon>
        <taxon>Streptophyta</taxon>
        <taxon>Embryophyta</taxon>
        <taxon>Tracheophyta</taxon>
        <taxon>Spermatophyta</taxon>
        <taxon>Magnoliopsida</taxon>
        <taxon>eudicotyledons</taxon>
        <taxon>Gunneridae</taxon>
        <taxon>Pentapetalae</taxon>
        <taxon>rosids</taxon>
        <taxon>fabids</taxon>
        <taxon>Rosales</taxon>
        <taxon>Rosaceae</taxon>
        <taxon>Amygdaloideae</taxon>
        <taxon>Amygdaleae</taxon>
        <taxon>Prunus</taxon>
    </lineage>
</organism>
<evidence type="ECO:0000313" key="2">
    <source>
        <dbReference type="Proteomes" id="UP000250321"/>
    </source>
</evidence>